<comment type="similarity">
    <text evidence="1 6">Belongs to the type-B carboxylesterase/lipase family.</text>
</comment>
<dbReference type="Proteomes" id="UP000494106">
    <property type="component" value="Unassembled WGS sequence"/>
</dbReference>
<dbReference type="GO" id="GO:0052689">
    <property type="term" value="F:carboxylic ester hydrolase activity"/>
    <property type="evidence" value="ECO:0007669"/>
    <property type="project" value="UniProtKB-KW"/>
</dbReference>
<keyword evidence="2" id="KW-0719">Serine esterase</keyword>
<dbReference type="Pfam" id="PF00135">
    <property type="entry name" value="COesterase"/>
    <property type="match status" value="1"/>
</dbReference>
<keyword evidence="3 6" id="KW-0378">Hydrolase</keyword>
<gene>
    <name evidence="8" type="ORF">APLA_LOCUS16652</name>
</gene>
<dbReference type="InterPro" id="IPR002018">
    <property type="entry name" value="CarbesteraseB"/>
</dbReference>
<evidence type="ECO:0000259" key="7">
    <source>
        <dbReference type="Pfam" id="PF00135"/>
    </source>
</evidence>
<comment type="caution">
    <text evidence="8">The sequence shown here is derived from an EMBL/GenBank/DDBJ whole genome shotgun (WGS) entry which is preliminary data.</text>
</comment>
<dbReference type="SUPFAM" id="SSF53474">
    <property type="entry name" value="alpha/beta-Hydrolases"/>
    <property type="match status" value="1"/>
</dbReference>
<dbReference type="EMBL" id="CADEBC010000599">
    <property type="protein sequence ID" value="CAB3258771.1"/>
    <property type="molecule type" value="Genomic_DNA"/>
</dbReference>
<evidence type="ECO:0000256" key="4">
    <source>
        <dbReference type="ARBA" id="ARBA00023157"/>
    </source>
</evidence>
<dbReference type="InterPro" id="IPR019826">
    <property type="entry name" value="Carboxylesterase_B_AS"/>
</dbReference>
<dbReference type="InterPro" id="IPR050309">
    <property type="entry name" value="Type-B_Carboxylest/Lipase"/>
</dbReference>
<evidence type="ECO:0000313" key="8">
    <source>
        <dbReference type="EMBL" id="CAB3258771.1"/>
    </source>
</evidence>
<protein>
    <recommendedName>
        <fullName evidence="6">Carboxylic ester hydrolase</fullName>
        <ecNumber evidence="6">3.1.1.-</ecNumber>
    </recommendedName>
</protein>
<evidence type="ECO:0000256" key="6">
    <source>
        <dbReference type="RuleBase" id="RU361235"/>
    </source>
</evidence>
<keyword evidence="9" id="KW-1185">Reference proteome</keyword>
<evidence type="ECO:0000256" key="5">
    <source>
        <dbReference type="ARBA" id="ARBA00023180"/>
    </source>
</evidence>
<dbReference type="Gene3D" id="3.40.50.1820">
    <property type="entry name" value="alpha/beta hydrolase"/>
    <property type="match status" value="1"/>
</dbReference>
<dbReference type="InterPro" id="IPR029058">
    <property type="entry name" value="AB_hydrolase_fold"/>
</dbReference>
<proteinExistence type="inferred from homology"/>
<dbReference type="PANTHER" id="PTHR11559">
    <property type="entry name" value="CARBOXYLESTERASE"/>
    <property type="match status" value="1"/>
</dbReference>
<dbReference type="PROSITE" id="PS00122">
    <property type="entry name" value="CARBOXYLESTERASE_B_1"/>
    <property type="match status" value="1"/>
</dbReference>
<evidence type="ECO:0000256" key="3">
    <source>
        <dbReference type="ARBA" id="ARBA00022801"/>
    </source>
</evidence>
<accession>A0A8S1BIE3</accession>
<evidence type="ECO:0000256" key="2">
    <source>
        <dbReference type="ARBA" id="ARBA00022487"/>
    </source>
</evidence>
<keyword evidence="5" id="KW-0325">Glycoprotein</keyword>
<feature type="domain" description="Carboxylesterase type B" evidence="7">
    <location>
        <begin position="27"/>
        <end position="541"/>
    </location>
</feature>
<dbReference type="EC" id="3.1.1.-" evidence="6"/>
<name>A0A8S1BIE3_ARCPL</name>
<reference evidence="8 9" key="1">
    <citation type="submission" date="2020-04" db="EMBL/GenBank/DDBJ databases">
        <authorList>
            <person name="Wallbank WR R."/>
            <person name="Pardo Diaz C."/>
            <person name="Kozak K."/>
            <person name="Martin S."/>
            <person name="Jiggins C."/>
            <person name="Moest M."/>
            <person name="Warren A I."/>
            <person name="Byers J.R.P. K."/>
            <person name="Montejo-Kovacevich G."/>
            <person name="Yen C E."/>
        </authorList>
    </citation>
    <scope>NUCLEOTIDE SEQUENCE [LARGE SCALE GENOMIC DNA]</scope>
</reference>
<dbReference type="AlphaFoldDB" id="A0A8S1BIE3"/>
<evidence type="ECO:0000256" key="1">
    <source>
        <dbReference type="ARBA" id="ARBA00005964"/>
    </source>
</evidence>
<organism evidence="8 9">
    <name type="scientific">Arctia plantaginis</name>
    <name type="common">Wood tiger moth</name>
    <name type="synonym">Phalaena plantaginis</name>
    <dbReference type="NCBI Taxonomy" id="874455"/>
    <lineage>
        <taxon>Eukaryota</taxon>
        <taxon>Metazoa</taxon>
        <taxon>Ecdysozoa</taxon>
        <taxon>Arthropoda</taxon>
        <taxon>Hexapoda</taxon>
        <taxon>Insecta</taxon>
        <taxon>Pterygota</taxon>
        <taxon>Neoptera</taxon>
        <taxon>Endopterygota</taxon>
        <taxon>Lepidoptera</taxon>
        <taxon>Glossata</taxon>
        <taxon>Ditrysia</taxon>
        <taxon>Noctuoidea</taxon>
        <taxon>Erebidae</taxon>
        <taxon>Arctiinae</taxon>
        <taxon>Arctia</taxon>
    </lineage>
</organism>
<keyword evidence="4" id="KW-1015">Disulfide bond</keyword>
<sequence>MLMFKKGQICLARFNLMRFFSNESMASPIVAVKQGKLKGSVKTLLDGKPYYSFKGIRYGQPPVGKLRFKAPLPVKPWDGILEAIEHGSVCPQLDLLAGDLKEGNEDCLFLNVYTKSLEPSSKTPALVYIHGGGYMSGSGNCDTYGPEFLFLHNVILVTINFRLEALGFLCLDTPEVPGNAGMKDQVLALRWVKENIDKFGGDPENITIMGESAGAASVTFHMLSDMSKGLFHKAIAQSGVALVDWSLGHRSVERAFRLGKALGKETKNADELLEFLQKIPAIDLAGATRKTRTPDECFRGLSIFFTPVVEKRLDGVEHFLTEEPINLLLEGKVSKVPLLIGYNSREGILIAPDTLKKNKVINETPSFLVPRQAKLKISEEKLKEFGDRIKSFYVGKKDFEIKTADAISNLQTDLHFSYEIQRFINFYHKYAPVYFYKFDYDTDLNIPKSLVGLDLTGASHADDLFYFFYNMINKDYYHNQEKLQKIVYQLTKFWTEFARTGNPSAEGINWPLYTPSGGEYMLLNEQLSVESHADKERMDFWNKLYRDAGLPIALKSSI</sequence>
<dbReference type="OrthoDB" id="19653at2759"/>
<evidence type="ECO:0000313" key="9">
    <source>
        <dbReference type="Proteomes" id="UP000494106"/>
    </source>
</evidence>
<dbReference type="CDD" id="cd00312">
    <property type="entry name" value="Esterase_lipase"/>
    <property type="match status" value="1"/>
</dbReference>